<keyword evidence="2" id="KW-1003">Cell membrane</keyword>
<evidence type="ECO:0000256" key="3">
    <source>
        <dbReference type="ARBA" id="ARBA00022692"/>
    </source>
</evidence>
<keyword evidence="5 6" id="KW-0472">Membrane</keyword>
<keyword evidence="4 6" id="KW-1133">Transmembrane helix</keyword>
<evidence type="ECO:0000256" key="5">
    <source>
        <dbReference type="ARBA" id="ARBA00023136"/>
    </source>
</evidence>
<keyword evidence="3 6" id="KW-0812">Transmembrane</keyword>
<evidence type="ECO:0000259" key="7">
    <source>
        <dbReference type="Pfam" id="PF12698"/>
    </source>
</evidence>
<comment type="caution">
    <text evidence="8">The sequence shown here is derived from an EMBL/GenBank/DDBJ whole genome shotgun (WGS) entry which is preliminary data.</text>
</comment>
<dbReference type="Proteomes" id="UP000285120">
    <property type="component" value="Unassembled WGS sequence"/>
</dbReference>
<evidence type="ECO:0000256" key="6">
    <source>
        <dbReference type="SAM" id="Phobius"/>
    </source>
</evidence>
<dbReference type="EMBL" id="RAPK01000007">
    <property type="protein sequence ID" value="RKD75132.1"/>
    <property type="molecule type" value="Genomic_DNA"/>
</dbReference>
<name>A0A419V562_9BACL</name>
<dbReference type="PANTHER" id="PTHR30294:SF29">
    <property type="entry name" value="MULTIDRUG ABC TRANSPORTER PERMEASE YBHS-RELATED"/>
    <property type="match status" value="1"/>
</dbReference>
<evidence type="ECO:0000256" key="2">
    <source>
        <dbReference type="ARBA" id="ARBA00022475"/>
    </source>
</evidence>
<comment type="subcellular location">
    <subcellularLocation>
        <location evidence="1">Cell membrane</location>
        <topology evidence="1">Multi-pass membrane protein</topology>
    </subcellularLocation>
</comment>
<dbReference type="Gene3D" id="3.40.1710.10">
    <property type="entry name" value="abc type-2 transporter like domain"/>
    <property type="match status" value="1"/>
</dbReference>
<proteinExistence type="predicted"/>
<feature type="transmembrane region" description="Helical" evidence="6">
    <location>
        <begin position="20"/>
        <end position="41"/>
    </location>
</feature>
<gene>
    <name evidence="8" type="ORF">ATL39_0828</name>
</gene>
<dbReference type="InterPro" id="IPR051449">
    <property type="entry name" value="ABC-2_transporter_component"/>
</dbReference>
<evidence type="ECO:0000313" key="9">
    <source>
        <dbReference type="Proteomes" id="UP000285120"/>
    </source>
</evidence>
<dbReference type="InterPro" id="IPR013525">
    <property type="entry name" value="ABC2_TM"/>
</dbReference>
<dbReference type="PANTHER" id="PTHR30294">
    <property type="entry name" value="MEMBRANE COMPONENT OF ABC TRANSPORTER YHHJ-RELATED"/>
    <property type="match status" value="1"/>
</dbReference>
<dbReference type="Pfam" id="PF12698">
    <property type="entry name" value="ABC2_membrane_3"/>
    <property type="match status" value="1"/>
</dbReference>
<dbReference type="GO" id="GO:0005886">
    <property type="term" value="C:plasma membrane"/>
    <property type="evidence" value="ECO:0007669"/>
    <property type="project" value="UniProtKB-SubCell"/>
</dbReference>
<feature type="transmembrane region" description="Helical" evidence="6">
    <location>
        <begin position="301"/>
        <end position="323"/>
    </location>
</feature>
<feature type="transmembrane region" description="Helical" evidence="6">
    <location>
        <begin position="221"/>
        <end position="244"/>
    </location>
</feature>
<evidence type="ECO:0000313" key="8">
    <source>
        <dbReference type="EMBL" id="RKD75132.1"/>
    </source>
</evidence>
<protein>
    <submittedName>
        <fullName evidence="8">ABC-2 type transport system permease protein</fullName>
    </submittedName>
</protein>
<feature type="transmembrane region" description="Helical" evidence="6">
    <location>
        <begin position="335"/>
        <end position="355"/>
    </location>
</feature>
<feature type="domain" description="ABC-2 type transporter transmembrane" evidence="7">
    <location>
        <begin position="19"/>
        <end position="412"/>
    </location>
</feature>
<feature type="transmembrane region" description="Helical" evidence="6">
    <location>
        <begin position="392"/>
        <end position="414"/>
    </location>
</feature>
<dbReference type="RefSeq" id="WP_120192035.1">
    <property type="nucleotide sequence ID" value="NZ_RAPK01000007.1"/>
</dbReference>
<dbReference type="AlphaFoldDB" id="A0A419V562"/>
<accession>A0A419V562</accession>
<feature type="transmembrane region" description="Helical" evidence="6">
    <location>
        <begin position="265"/>
        <end position="289"/>
    </location>
</feature>
<evidence type="ECO:0000256" key="4">
    <source>
        <dbReference type="ARBA" id="ARBA00022989"/>
    </source>
</evidence>
<reference evidence="8 9" key="1">
    <citation type="submission" date="2018-09" db="EMBL/GenBank/DDBJ databases">
        <title>Genomic Encyclopedia of Archaeal and Bacterial Type Strains, Phase II (KMG-II): from individual species to whole genera.</title>
        <authorList>
            <person name="Goeker M."/>
        </authorList>
    </citation>
    <scope>NUCLEOTIDE SEQUENCE [LARGE SCALE GENOMIC DNA]</scope>
    <source>
        <strain evidence="8 9">DSM 17008</strain>
    </source>
</reference>
<organism evidence="8 9">
    <name type="scientific">Sinobaca qinghaiensis</name>
    <dbReference type="NCBI Taxonomy" id="342944"/>
    <lineage>
        <taxon>Bacteria</taxon>
        <taxon>Bacillati</taxon>
        <taxon>Bacillota</taxon>
        <taxon>Bacilli</taxon>
        <taxon>Bacillales</taxon>
        <taxon>Sporolactobacillaceae</taxon>
        <taxon>Sinobaca</taxon>
    </lineage>
</organism>
<evidence type="ECO:0000256" key="1">
    <source>
        <dbReference type="ARBA" id="ARBA00004651"/>
    </source>
</evidence>
<dbReference type="GO" id="GO:0140359">
    <property type="term" value="F:ABC-type transporter activity"/>
    <property type="evidence" value="ECO:0007669"/>
    <property type="project" value="InterPro"/>
</dbReference>
<sequence length="422" mass="45327">MRPFLIKDFKIMLRDRSELVALLLMPFIIMGILGTALSGVMEGDTSSIDIQLAVVEEDAQQEGIAAFQEQVRNSGVPPEAEEELAAAAEHMNPARLLNNMLEDPELSEMIHVQTMEQSDAQAAVRAGDVDAVLTFPEHFTEDTLNAMLMNNGNGSELELLVSDEGSINTTIMEDLLAGFTDNLNAESAIAAAGAGGEEAASIEIGGTETLSQNEPVSAMQYYSIGMAVMFVLYVAGTIASKAFVEKQQQVYNRIILSGTKTWKYLAGKIISTAVIAFVQLTILFILSALVFRTFELTSFSFWIGMLGISAVLAVCVGCIGGLLTSLSIRTESDTASGVFTGVIVTLFAFAGGSFFPLDGMPAFISAFGSWTPNGAAMNAYIRWVQGFGWSELAWPIMQISLVSIAAAIISFLVFPRRRSVSS</sequence>
<keyword evidence="9" id="KW-1185">Reference proteome</keyword>
<dbReference type="OrthoDB" id="3078158at2"/>